<gene>
    <name evidence="3" type="ORF">ETD85_35010</name>
</gene>
<accession>A0A5S4G6L9</accession>
<evidence type="ECO:0000313" key="4">
    <source>
        <dbReference type="Proteomes" id="UP000306628"/>
    </source>
</evidence>
<comment type="caution">
    <text evidence="3">The sequence shown here is derived from an EMBL/GenBank/DDBJ whole genome shotgun (WGS) entry which is preliminary data.</text>
</comment>
<name>A0A5S4G6L9_9ACTN</name>
<evidence type="ECO:0000313" key="3">
    <source>
        <dbReference type="EMBL" id="TMR28666.1"/>
    </source>
</evidence>
<keyword evidence="2" id="KW-1133">Transmembrane helix</keyword>
<keyword evidence="4" id="KW-1185">Reference proteome</keyword>
<keyword evidence="2" id="KW-0472">Membrane</keyword>
<evidence type="ECO:0000256" key="2">
    <source>
        <dbReference type="SAM" id="Phobius"/>
    </source>
</evidence>
<keyword evidence="2" id="KW-0812">Transmembrane</keyword>
<dbReference type="AlphaFoldDB" id="A0A5S4G6L9"/>
<sequence length="87" mass="8862">MSYPPQPPSGYDHRQPPRNDLSIILLLAIGLPILVLSGGGAVFFVLTAETAKVTVQGGGDSLVTETAANPPEIQLDVGAPPSATSAP</sequence>
<dbReference type="EMBL" id="VCKX01000137">
    <property type="protein sequence ID" value="TMR28666.1"/>
    <property type="molecule type" value="Genomic_DNA"/>
</dbReference>
<evidence type="ECO:0000256" key="1">
    <source>
        <dbReference type="SAM" id="MobiDB-lite"/>
    </source>
</evidence>
<protein>
    <submittedName>
        <fullName evidence="3">Uncharacterized protein</fullName>
    </submittedName>
</protein>
<proteinExistence type="predicted"/>
<organism evidence="3 4">
    <name type="scientific">Nonomuraea zeae</name>
    <dbReference type="NCBI Taxonomy" id="1642303"/>
    <lineage>
        <taxon>Bacteria</taxon>
        <taxon>Bacillati</taxon>
        <taxon>Actinomycetota</taxon>
        <taxon>Actinomycetes</taxon>
        <taxon>Streptosporangiales</taxon>
        <taxon>Streptosporangiaceae</taxon>
        <taxon>Nonomuraea</taxon>
    </lineage>
</organism>
<feature type="region of interest" description="Disordered" evidence="1">
    <location>
        <begin position="68"/>
        <end position="87"/>
    </location>
</feature>
<feature type="transmembrane region" description="Helical" evidence="2">
    <location>
        <begin position="21"/>
        <end position="46"/>
    </location>
</feature>
<dbReference type="Proteomes" id="UP000306628">
    <property type="component" value="Unassembled WGS sequence"/>
</dbReference>
<dbReference type="RefSeq" id="WP_138694102.1">
    <property type="nucleotide sequence ID" value="NZ_JBHSAZ010000002.1"/>
</dbReference>
<reference evidence="3 4" key="1">
    <citation type="submission" date="2019-05" db="EMBL/GenBank/DDBJ databases">
        <title>Draft genome sequence of Nonomuraea zeae DSM 100528.</title>
        <authorList>
            <person name="Saricaoglu S."/>
            <person name="Isik K."/>
        </authorList>
    </citation>
    <scope>NUCLEOTIDE SEQUENCE [LARGE SCALE GENOMIC DNA]</scope>
    <source>
        <strain evidence="3 4">DSM 100528</strain>
    </source>
</reference>